<dbReference type="InterPro" id="IPR050204">
    <property type="entry name" value="AraC_XylS_family_regulators"/>
</dbReference>
<dbReference type="Pfam" id="PF12852">
    <property type="entry name" value="Cupin_6"/>
    <property type="match status" value="1"/>
</dbReference>
<evidence type="ECO:0000256" key="1">
    <source>
        <dbReference type="ARBA" id="ARBA00023015"/>
    </source>
</evidence>
<dbReference type="RefSeq" id="WP_200598603.1">
    <property type="nucleotide sequence ID" value="NZ_JAEPBG010000044.1"/>
</dbReference>
<comment type="caution">
    <text evidence="5">The sequence shown here is derived from an EMBL/GenBank/DDBJ whole genome shotgun (WGS) entry which is preliminary data.</text>
</comment>
<dbReference type="PANTHER" id="PTHR46796:SF7">
    <property type="entry name" value="ARAC FAMILY TRANSCRIPTIONAL REGULATOR"/>
    <property type="match status" value="1"/>
</dbReference>
<dbReference type="SMART" id="SM00342">
    <property type="entry name" value="HTH_ARAC"/>
    <property type="match status" value="1"/>
</dbReference>
<keyword evidence="2" id="KW-0238">DNA-binding</keyword>
<dbReference type="AlphaFoldDB" id="A0A934T0E3"/>
<dbReference type="GO" id="GO:0003700">
    <property type="term" value="F:DNA-binding transcription factor activity"/>
    <property type="evidence" value="ECO:0007669"/>
    <property type="project" value="InterPro"/>
</dbReference>
<dbReference type="Gene3D" id="1.10.10.60">
    <property type="entry name" value="Homeodomain-like"/>
    <property type="match status" value="1"/>
</dbReference>
<dbReference type="GO" id="GO:0043565">
    <property type="term" value="F:sequence-specific DNA binding"/>
    <property type="evidence" value="ECO:0007669"/>
    <property type="project" value="InterPro"/>
</dbReference>
<dbReference type="InterPro" id="IPR018060">
    <property type="entry name" value="HTH_AraC"/>
</dbReference>
<sequence length="257" mass="28498">MISSLFPRFSFSAETFFTGEFCGSNVLNATQNVGHLHLVRRGPVTMEHEDGSSITATEPTIIFYPRPYTHRVVVRSGTQAELVCANVLFKEAPSNPFALALPSYFAIPLREAQDIGAVVDLLYAEAFTAPRRNPFPVARSQRFVMDRLCDVLVFQLIRYAVNASIVQAGVLAGFTDNGIARALNAIHEDPAHNWNLEKLASLASMSRSKFAERFHSLVGITPAKYVADWRLGMAEQLLRQNISVKKAPDQDSVELRS</sequence>
<accession>A0A934T0E3</accession>
<organism evidence="5 6">
    <name type="scientific">Noviherbaspirillum pedocola</name>
    <dbReference type="NCBI Taxonomy" id="2801341"/>
    <lineage>
        <taxon>Bacteria</taxon>
        <taxon>Pseudomonadati</taxon>
        <taxon>Pseudomonadota</taxon>
        <taxon>Betaproteobacteria</taxon>
        <taxon>Burkholderiales</taxon>
        <taxon>Oxalobacteraceae</taxon>
        <taxon>Noviherbaspirillum</taxon>
    </lineage>
</organism>
<dbReference type="SUPFAM" id="SSF46689">
    <property type="entry name" value="Homeodomain-like"/>
    <property type="match status" value="1"/>
</dbReference>
<keyword evidence="3" id="KW-0804">Transcription</keyword>
<evidence type="ECO:0000256" key="3">
    <source>
        <dbReference type="ARBA" id="ARBA00023163"/>
    </source>
</evidence>
<dbReference type="InterPro" id="IPR032783">
    <property type="entry name" value="AraC_lig"/>
</dbReference>
<evidence type="ECO:0000259" key="4">
    <source>
        <dbReference type="PROSITE" id="PS01124"/>
    </source>
</evidence>
<reference evidence="5" key="1">
    <citation type="submission" date="2021-01" db="EMBL/GenBank/DDBJ databases">
        <title>Genome sequence of strain Noviherbaspirillum sp. DKR-6.</title>
        <authorList>
            <person name="Chaudhary D.K."/>
        </authorList>
    </citation>
    <scope>NUCLEOTIDE SEQUENCE</scope>
    <source>
        <strain evidence="5">DKR-6</strain>
    </source>
</reference>
<dbReference type="PANTHER" id="PTHR46796">
    <property type="entry name" value="HTH-TYPE TRANSCRIPTIONAL ACTIVATOR RHAS-RELATED"/>
    <property type="match status" value="1"/>
</dbReference>
<keyword evidence="6" id="KW-1185">Reference proteome</keyword>
<proteinExistence type="predicted"/>
<name>A0A934T0E3_9BURK</name>
<dbReference type="EMBL" id="JAEPBG010000044">
    <property type="protein sequence ID" value="MBK4739233.1"/>
    <property type="molecule type" value="Genomic_DNA"/>
</dbReference>
<dbReference type="PROSITE" id="PS01124">
    <property type="entry name" value="HTH_ARAC_FAMILY_2"/>
    <property type="match status" value="1"/>
</dbReference>
<evidence type="ECO:0000256" key="2">
    <source>
        <dbReference type="ARBA" id="ARBA00023125"/>
    </source>
</evidence>
<gene>
    <name evidence="5" type="ORF">JJB74_31965</name>
</gene>
<evidence type="ECO:0000313" key="5">
    <source>
        <dbReference type="EMBL" id="MBK4739233.1"/>
    </source>
</evidence>
<dbReference type="InterPro" id="IPR009057">
    <property type="entry name" value="Homeodomain-like_sf"/>
</dbReference>
<dbReference type="Proteomes" id="UP000622890">
    <property type="component" value="Unassembled WGS sequence"/>
</dbReference>
<dbReference type="Pfam" id="PF00165">
    <property type="entry name" value="HTH_AraC"/>
    <property type="match status" value="1"/>
</dbReference>
<keyword evidence="1" id="KW-0805">Transcription regulation</keyword>
<protein>
    <submittedName>
        <fullName evidence="5">AraC family transcriptional regulator</fullName>
    </submittedName>
</protein>
<evidence type="ECO:0000313" key="6">
    <source>
        <dbReference type="Proteomes" id="UP000622890"/>
    </source>
</evidence>
<feature type="domain" description="HTH araC/xylS-type" evidence="4">
    <location>
        <begin position="180"/>
        <end position="241"/>
    </location>
</feature>